<name>A0A7Z0LVA0_9GAMM</name>
<accession>A0A7Z0LVA0</accession>
<dbReference type="Proteomes" id="UP000526892">
    <property type="component" value="Unassembled WGS sequence"/>
</dbReference>
<dbReference type="EMBL" id="JACCDE010000026">
    <property type="protein sequence ID" value="NYS79310.1"/>
    <property type="molecule type" value="Genomic_DNA"/>
</dbReference>
<reference evidence="2 3" key="1">
    <citation type="journal article" date="2003" name="Extremophiles">
        <title>Halomonas glaciei sp. nov. isolated from fast ice of Adelie Land, Antarctica.</title>
        <authorList>
            <person name="Reddy G.S."/>
            <person name="Raghavan P.U."/>
            <person name="Sarita N.B."/>
            <person name="Prakash J.S."/>
            <person name="Nagesh N."/>
            <person name="Delille D."/>
            <person name="Shivaji S."/>
        </authorList>
    </citation>
    <scope>NUCLEOTIDE SEQUENCE [LARGE SCALE GENOMIC DNA]</scope>
    <source>
        <strain evidence="2 3">DD39</strain>
    </source>
</reference>
<sequence>MDNENLTPKQLAALQALAADQSATADAWVIKEKLRWIQKAPTPRAAQWRITPRGGSITVTRRQYRITPLS</sequence>
<evidence type="ECO:0000259" key="1">
    <source>
        <dbReference type="Pfam" id="PF01610"/>
    </source>
</evidence>
<protein>
    <submittedName>
        <fullName evidence="2">Transposase</fullName>
    </submittedName>
</protein>
<evidence type="ECO:0000313" key="3">
    <source>
        <dbReference type="Proteomes" id="UP000526892"/>
    </source>
</evidence>
<dbReference type="AlphaFoldDB" id="A0A7Z0LVA0"/>
<dbReference type="InterPro" id="IPR002560">
    <property type="entry name" value="Transposase_DDE"/>
</dbReference>
<feature type="domain" description="Transposase IS204/IS1001/IS1096/IS1165 DDE" evidence="1">
    <location>
        <begin position="3"/>
        <end position="50"/>
    </location>
</feature>
<dbReference type="Pfam" id="PF01610">
    <property type="entry name" value="DDE_Tnp_ISL3"/>
    <property type="match status" value="1"/>
</dbReference>
<keyword evidence="3" id="KW-1185">Reference proteome</keyword>
<organism evidence="2 3">
    <name type="scientific">Vreelandella glaciei</name>
    <dbReference type="NCBI Taxonomy" id="186761"/>
    <lineage>
        <taxon>Bacteria</taxon>
        <taxon>Pseudomonadati</taxon>
        <taxon>Pseudomonadota</taxon>
        <taxon>Gammaproteobacteria</taxon>
        <taxon>Oceanospirillales</taxon>
        <taxon>Halomonadaceae</taxon>
        <taxon>Vreelandella</taxon>
    </lineage>
</organism>
<proteinExistence type="predicted"/>
<evidence type="ECO:0000313" key="2">
    <source>
        <dbReference type="EMBL" id="NYS79310.1"/>
    </source>
</evidence>
<comment type="caution">
    <text evidence="2">The sequence shown here is derived from an EMBL/GenBank/DDBJ whole genome shotgun (WGS) entry which is preliminary data.</text>
</comment>
<gene>
    <name evidence="2" type="ORF">HZS80_16580</name>
</gene>
<dbReference type="RefSeq" id="WP_179916707.1">
    <property type="nucleotide sequence ID" value="NZ_JACCDE010000026.1"/>
</dbReference>